<comment type="caution">
    <text evidence="3">The sequence shown here is derived from an EMBL/GenBank/DDBJ whole genome shotgun (WGS) entry which is preliminary data.</text>
</comment>
<keyword evidence="1" id="KW-1133">Transmembrane helix</keyword>
<dbReference type="SUPFAM" id="SSF53474">
    <property type="entry name" value="alpha/beta-Hydrolases"/>
    <property type="match status" value="1"/>
</dbReference>
<proteinExistence type="predicted"/>
<feature type="domain" description="AB hydrolase-1" evidence="2">
    <location>
        <begin position="90"/>
        <end position="263"/>
    </location>
</feature>
<dbReference type="Gene3D" id="3.40.50.1820">
    <property type="entry name" value="alpha/beta hydrolase"/>
    <property type="match status" value="1"/>
</dbReference>
<keyword evidence="1" id="KW-0812">Transmembrane</keyword>
<accession>E1JX77</accession>
<dbReference type="Proteomes" id="UP000006250">
    <property type="component" value="Unassembled WGS sequence"/>
</dbReference>
<dbReference type="PANTHER" id="PTHR37946:SF1">
    <property type="entry name" value="SLL1969 PROTEIN"/>
    <property type="match status" value="1"/>
</dbReference>
<keyword evidence="1" id="KW-0472">Membrane</keyword>
<dbReference type="PANTHER" id="PTHR37946">
    <property type="entry name" value="SLL1969 PROTEIN"/>
    <property type="match status" value="1"/>
</dbReference>
<sequence precursor="true">MTLVVWLFVVVFLVSAAVTGLTTVFSLCAAARPGAPEFLSRPCRHRRVACRLYGLATGMVSQCVMILTYPLGPLVGRAPRPASDPDAPTVVCLHGLYHNAAAFLLLRPVLARYGLRRALCLSYRSLGTDFETTAKELLARVRREAPGEGPLLFLGHSLGGLMARRLMAEPDIARRTRAAVTLGAPHRGSALAVLALGRLGRGLVPESPLFQTIAAWADPPDAALLSLASPVDNMVMPLSGLVVGRAGWVEEACPPVSHVAMLYAPAVARRAASFLAGAAGVCR</sequence>
<dbReference type="InterPro" id="IPR029058">
    <property type="entry name" value="AB_hydrolase_fold"/>
</dbReference>
<dbReference type="RefSeq" id="WP_005993816.1">
    <property type="nucleotide sequence ID" value="NZ_AECZ01000013.1"/>
</dbReference>
<dbReference type="eggNOG" id="COG1075">
    <property type="taxonomic scope" value="Bacteria"/>
</dbReference>
<organism evidence="3 4">
    <name type="scientific">Solidesulfovibrio fructosivorans JJ]</name>
    <dbReference type="NCBI Taxonomy" id="596151"/>
    <lineage>
        <taxon>Bacteria</taxon>
        <taxon>Pseudomonadati</taxon>
        <taxon>Thermodesulfobacteriota</taxon>
        <taxon>Desulfovibrionia</taxon>
        <taxon>Desulfovibrionales</taxon>
        <taxon>Desulfovibrionaceae</taxon>
        <taxon>Solidesulfovibrio</taxon>
    </lineage>
</organism>
<name>E1JX77_SOLFR</name>
<reference evidence="3 4" key="1">
    <citation type="submission" date="2010-08" db="EMBL/GenBank/DDBJ databases">
        <title>The draft genome of Desulfovibrio fructosovorans JJ.</title>
        <authorList>
            <consortium name="US DOE Joint Genome Institute (JGI-PGF)"/>
            <person name="Lucas S."/>
            <person name="Copeland A."/>
            <person name="Lapidus A."/>
            <person name="Cheng J.-F."/>
            <person name="Bruce D."/>
            <person name="Goodwin L."/>
            <person name="Pitluck S."/>
            <person name="Land M.L."/>
            <person name="Hauser L."/>
            <person name="Chang Y.-J."/>
            <person name="Jeffries C."/>
            <person name="Wall J.D."/>
            <person name="Stahl D.A."/>
            <person name="Arkin A.P."/>
            <person name="Dehal P."/>
            <person name="Stolyar S.M."/>
            <person name="Hazen T.C."/>
            <person name="Woyke T.J."/>
        </authorList>
    </citation>
    <scope>NUCLEOTIDE SEQUENCE [LARGE SCALE GENOMIC DNA]</scope>
    <source>
        <strain evidence="3 4">JJ</strain>
    </source>
</reference>
<evidence type="ECO:0000313" key="3">
    <source>
        <dbReference type="EMBL" id="EFL51042.1"/>
    </source>
</evidence>
<gene>
    <name evidence="3" type="ORF">DesfrDRAFT_2201</name>
</gene>
<keyword evidence="4" id="KW-1185">Reference proteome</keyword>
<dbReference type="AlphaFoldDB" id="E1JX77"/>
<dbReference type="InterPro" id="IPR000073">
    <property type="entry name" value="AB_hydrolase_1"/>
</dbReference>
<feature type="transmembrane region" description="Helical" evidence="1">
    <location>
        <begin position="6"/>
        <end position="31"/>
    </location>
</feature>
<dbReference type="EMBL" id="AECZ01000013">
    <property type="protein sequence ID" value="EFL51042.1"/>
    <property type="molecule type" value="Genomic_DNA"/>
</dbReference>
<evidence type="ECO:0000259" key="2">
    <source>
        <dbReference type="Pfam" id="PF12697"/>
    </source>
</evidence>
<protein>
    <recommendedName>
        <fullName evidence="2">AB hydrolase-1 domain-containing protein</fullName>
    </recommendedName>
</protein>
<evidence type="ECO:0000256" key="1">
    <source>
        <dbReference type="SAM" id="Phobius"/>
    </source>
</evidence>
<evidence type="ECO:0000313" key="4">
    <source>
        <dbReference type="Proteomes" id="UP000006250"/>
    </source>
</evidence>
<feature type="transmembrane region" description="Helical" evidence="1">
    <location>
        <begin position="52"/>
        <end position="76"/>
    </location>
</feature>
<dbReference type="STRING" id="596151.DesfrDRAFT_2201"/>
<dbReference type="Pfam" id="PF12697">
    <property type="entry name" value="Abhydrolase_6"/>
    <property type="match status" value="1"/>
</dbReference>